<feature type="transmembrane region" description="Helical" evidence="1">
    <location>
        <begin position="314"/>
        <end position="334"/>
    </location>
</feature>
<keyword evidence="1" id="KW-0472">Membrane</keyword>
<feature type="transmembrane region" description="Helical" evidence="1">
    <location>
        <begin position="231"/>
        <end position="248"/>
    </location>
</feature>
<feature type="transmembrane region" description="Helical" evidence="1">
    <location>
        <begin position="284"/>
        <end position="302"/>
    </location>
</feature>
<accession>A0A8J7QCK4</accession>
<feature type="transmembrane region" description="Helical" evidence="1">
    <location>
        <begin position="371"/>
        <end position="389"/>
    </location>
</feature>
<feature type="transmembrane region" description="Helical" evidence="1">
    <location>
        <begin position="135"/>
        <end position="153"/>
    </location>
</feature>
<feature type="transmembrane region" description="Helical" evidence="1">
    <location>
        <begin position="173"/>
        <end position="191"/>
    </location>
</feature>
<proteinExistence type="predicted"/>
<evidence type="ECO:0000313" key="2">
    <source>
        <dbReference type="EMBL" id="MBO1322002.1"/>
    </source>
</evidence>
<dbReference type="EMBL" id="JAFREP010000030">
    <property type="protein sequence ID" value="MBO1322002.1"/>
    <property type="molecule type" value="Genomic_DNA"/>
</dbReference>
<name>A0A8J7QCK4_9BACT</name>
<feature type="transmembrane region" description="Helical" evidence="1">
    <location>
        <begin position="47"/>
        <end position="64"/>
    </location>
</feature>
<dbReference type="Pfam" id="PF26314">
    <property type="entry name" value="MptA_B_family"/>
    <property type="match status" value="1"/>
</dbReference>
<protein>
    <recommendedName>
        <fullName evidence="4">DUF2029 domain-containing protein</fullName>
    </recommendedName>
</protein>
<keyword evidence="1" id="KW-0812">Transmembrane</keyword>
<comment type="caution">
    <text evidence="2">The sequence shown here is derived from an EMBL/GenBank/DDBJ whole genome shotgun (WGS) entry which is preliminary data.</text>
</comment>
<evidence type="ECO:0000256" key="1">
    <source>
        <dbReference type="SAM" id="Phobius"/>
    </source>
</evidence>
<evidence type="ECO:0000313" key="3">
    <source>
        <dbReference type="Proteomes" id="UP000664417"/>
    </source>
</evidence>
<keyword evidence="3" id="KW-1185">Reference proteome</keyword>
<dbReference type="RefSeq" id="WP_207861975.1">
    <property type="nucleotide sequence ID" value="NZ_JAFREP010000030.1"/>
</dbReference>
<feature type="transmembrane region" description="Helical" evidence="1">
    <location>
        <begin position="198"/>
        <end position="219"/>
    </location>
</feature>
<organism evidence="2 3">
    <name type="scientific">Acanthopleuribacter pedis</name>
    <dbReference type="NCBI Taxonomy" id="442870"/>
    <lineage>
        <taxon>Bacteria</taxon>
        <taxon>Pseudomonadati</taxon>
        <taxon>Acidobacteriota</taxon>
        <taxon>Holophagae</taxon>
        <taxon>Acanthopleuribacterales</taxon>
        <taxon>Acanthopleuribacteraceae</taxon>
        <taxon>Acanthopleuribacter</taxon>
    </lineage>
</organism>
<evidence type="ECO:0008006" key="4">
    <source>
        <dbReference type="Google" id="ProtNLM"/>
    </source>
</evidence>
<dbReference type="Proteomes" id="UP000664417">
    <property type="component" value="Unassembled WGS sequence"/>
</dbReference>
<reference evidence="2" key="1">
    <citation type="submission" date="2021-03" db="EMBL/GenBank/DDBJ databases">
        <authorList>
            <person name="Wang G."/>
        </authorList>
    </citation>
    <scope>NUCLEOTIDE SEQUENCE</scope>
    <source>
        <strain evidence="2">KCTC 12899</strain>
    </source>
</reference>
<keyword evidence="1" id="KW-1133">Transmembrane helix</keyword>
<dbReference type="AlphaFoldDB" id="A0A8J7QCK4"/>
<gene>
    <name evidence="2" type="ORF">J3U88_26210</name>
</gene>
<sequence>MSLATLAVTALIAWLAALAQPSWAPYPVALLLYSLAWLRLHQQHRDSRVLLAVILPFVITALPAPPRLSDDYHRYLWEGHVQNHGYSPFAHPPDTLFDQLHHPAEPAINHAHLPAIYPPLSQLAFRAADALGHHVFPWKCLLLLAILSCRAFLSTRQTLLLLGNPLLLVEGLWNAHLDALGIPALYAMLVFMQRGRLWRGAAAGIALFGIKLVPVVLTLFPWRDWPRRRQLQFAVLGVAGSLLLYLPFAEDGAALLRSPGAFSLHWYFNNPLFTALYPALPASWVRALLTGIMLLTWLWLWLRPWRVRDRACWAWIALLCLSPTVYPWYLLWLLPLTRSKAHPWLLAAYVFSCLSYRVLPNWHLAGVWHLPTLWLIVEWVGLLFCFIQLRPRR</sequence>